<dbReference type="AlphaFoldDB" id="A0A914HYN0"/>
<keyword evidence="1" id="KW-1133">Transmembrane helix</keyword>
<reference evidence="3" key="1">
    <citation type="submission" date="2022-11" db="UniProtKB">
        <authorList>
            <consortium name="WormBaseParasite"/>
        </authorList>
    </citation>
    <scope>IDENTIFICATION</scope>
</reference>
<evidence type="ECO:0000313" key="3">
    <source>
        <dbReference type="WBParaSite" id="Gr19_v10_g5311.t1"/>
    </source>
</evidence>
<evidence type="ECO:0000313" key="2">
    <source>
        <dbReference type="Proteomes" id="UP000887572"/>
    </source>
</evidence>
<keyword evidence="1" id="KW-0472">Membrane</keyword>
<keyword evidence="1" id="KW-0812">Transmembrane</keyword>
<evidence type="ECO:0000256" key="1">
    <source>
        <dbReference type="SAM" id="Phobius"/>
    </source>
</evidence>
<protein>
    <submittedName>
        <fullName evidence="3">Uncharacterized protein</fullName>
    </submittedName>
</protein>
<dbReference type="WBParaSite" id="Gr19_v10_g5311.t1">
    <property type="protein sequence ID" value="Gr19_v10_g5311.t1"/>
    <property type="gene ID" value="Gr19_v10_g5311"/>
</dbReference>
<keyword evidence="2" id="KW-1185">Reference proteome</keyword>
<organism evidence="2 3">
    <name type="scientific">Globodera rostochiensis</name>
    <name type="common">Golden nematode worm</name>
    <name type="synonym">Heterodera rostochiensis</name>
    <dbReference type="NCBI Taxonomy" id="31243"/>
    <lineage>
        <taxon>Eukaryota</taxon>
        <taxon>Metazoa</taxon>
        <taxon>Ecdysozoa</taxon>
        <taxon>Nematoda</taxon>
        <taxon>Chromadorea</taxon>
        <taxon>Rhabditida</taxon>
        <taxon>Tylenchina</taxon>
        <taxon>Tylenchomorpha</taxon>
        <taxon>Tylenchoidea</taxon>
        <taxon>Heteroderidae</taxon>
        <taxon>Heteroderinae</taxon>
        <taxon>Globodera</taxon>
    </lineage>
</organism>
<accession>A0A914HYN0</accession>
<name>A0A914HYN0_GLORO</name>
<dbReference type="Proteomes" id="UP000887572">
    <property type="component" value="Unplaced"/>
</dbReference>
<sequence length="174" mass="19321">MWIRTMNEQNCAGQICSTGTFCMRPALFSEPQHCVHADSVLNVSEALASGNTLVRCEEIVPLLTLVAQFLIFLVLLAHLCVFLCHRRRSAHFAMSGGAKSKLSCGNEGAEWGANADNSSAQTDCNSNAKYVQHQQQRAQHGDRSFGQQMLLDQPLELNHPLIMMQNTATYHQPY</sequence>
<proteinExistence type="predicted"/>
<feature type="transmembrane region" description="Helical" evidence="1">
    <location>
        <begin position="59"/>
        <end position="84"/>
    </location>
</feature>